<gene>
    <name evidence="2" type="ORF">RFI_04483</name>
</gene>
<dbReference type="Proteomes" id="UP000023152">
    <property type="component" value="Unassembled WGS sequence"/>
</dbReference>
<sequence>MEKTGNKFALDLPKTRSLPPIFEDKSSDVRLLTTKGREYLLQLFKYRNISWRYLLCHTLPLQQQILVQQLKREEASWKNKEQTRKNREKERREEEEEEEEEEIQSDEDNPSDMHHPWINSPSNSNNDTHPSIVRKSSFPFSPSVSSKRESVVTPMSPRPWIEESISDASHTMFYHLPIIDTITLKKLFVQGREEYETLKQLYLTPQQMVPYKKKKALYFLFSQNRGEI</sequence>
<keyword evidence="3" id="KW-1185">Reference proteome</keyword>
<reference evidence="2 3" key="1">
    <citation type="journal article" date="2013" name="Curr. Biol.">
        <title>The Genome of the Foraminiferan Reticulomyxa filosa.</title>
        <authorList>
            <person name="Glockner G."/>
            <person name="Hulsmann N."/>
            <person name="Schleicher M."/>
            <person name="Noegel A.A."/>
            <person name="Eichinger L."/>
            <person name="Gallinger C."/>
            <person name="Pawlowski J."/>
            <person name="Sierra R."/>
            <person name="Euteneuer U."/>
            <person name="Pillet L."/>
            <person name="Moustafa A."/>
            <person name="Platzer M."/>
            <person name="Groth M."/>
            <person name="Szafranski K."/>
            <person name="Schliwa M."/>
        </authorList>
    </citation>
    <scope>NUCLEOTIDE SEQUENCE [LARGE SCALE GENOMIC DNA]</scope>
</reference>
<feature type="compositionally biased region" description="Low complexity" evidence="1">
    <location>
        <begin position="133"/>
        <end position="145"/>
    </location>
</feature>
<name>X6P4X2_RETFI</name>
<comment type="caution">
    <text evidence="2">The sequence shown here is derived from an EMBL/GenBank/DDBJ whole genome shotgun (WGS) entry which is preliminary data.</text>
</comment>
<organism evidence="2 3">
    <name type="scientific">Reticulomyxa filosa</name>
    <dbReference type="NCBI Taxonomy" id="46433"/>
    <lineage>
        <taxon>Eukaryota</taxon>
        <taxon>Sar</taxon>
        <taxon>Rhizaria</taxon>
        <taxon>Retaria</taxon>
        <taxon>Foraminifera</taxon>
        <taxon>Monothalamids</taxon>
        <taxon>Reticulomyxidae</taxon>
        <taxon>Reticulomyxa</taxon>
    </lineage>
</organism>
<evidence type="ECO:0000313" key="2">
    <source>
        <dbReference type="EMBL" id="ETO32637.1"/>
    </source>
</evidence>
<feature type="compositionally biased region" description="Acidic residues" evidence="1">
    <location>
        <begin position="93"/>
        <end position="110"/>
    </location>
</feature>
<feature type="compositionally biased region" description="Basic and acidic residues" evidence="1">
    <location>
        <begin position="73"/>
        <end position="92"/>
    </location>
</feature>
<evidence type="ECO:0000313" key="3">
    <source>
        <dbReference type="Proteomes" id="UP000023152"/>
    </source>
</evidence>
<accession>X6P4X2</accession>
<proteinExistence type="predicted"/>
<dbReference type="EMBL" id="ASPP01004042">
    <property type="protein sequence ID" value="ETO32637.1"/>
    <property type="molecule type" value="Genomic_DNA"/>
</dbReference>
<dbReference type="AlphaFoldDB" id="X6P4X2"/>
<feature type="region of interest" description="Disordered" evidence="1">
    <location>
        <begin position="73"/>
        <end position="150"/>
    </location>
</feature>
<feature type="compositionally biased region" description="Polar residues" evidence="1">
    <location>
        <begin position="119"/>
        <end position="129"/>
    </location>
</feature>
<protein>
    <submittedName>
        <fullName evidence="2">Uncharacterized protein</fullName>
    </submittedName>
</protein>
<evidence type="ECO:0000256" key="1">
    <source>
        <dbReference type="SAM" id="MobiDB-lite"/>
    </source>
</evidence>